<dbReference type="Proteomes" id="UP000256601">
    <property type="component" value="Unassembled WGS sequence"/>
</dbReference>
<dbReference type="InterPro" id="IPR023213">
    <property type="entry name" value="CAT-like_dom_sf"/>
</dbReference>
<accession>A0A1D8NP31</accession>
<proteinExistence type="predicted"/>
<dbReference type="GO" id="GO:0008080">
    <property type="term" value="F:N-acetyltransferase activity"/>
    <property type="evidence" value="ECO:0007669"/>
    <property type="project" value="TreeGrafter"/>
</dbReference>
<sequence length="447" mass="49817">MFPLSYTTMSRKLGPHETYAATRSRFGSYSNVFVSARLRDPAPTEAVEYAVCQLIHNEPILGVTITGDKPGQYEMHKLNADDYDVKDFLDTTTFWDKQVSEAQSDLHYVRFDLTKAHWKVVGLDHGREVLFLYDHTLLDGMSGSFACRQLVKSIEEYRQGKRSDDNKIQVSQKELPPPVEKQITVSAPVSRLVKELANEYLFSKPKTSLPPQVLPWTGYYGVIDMTTEQTSAFLKMCKAHSISGGAGLYGLLVCSSSKVLHDKYPDAVQQQVSGSIPWNARKFTPGQDPERLGMVVGESLFDNPVPKPADVEFGSGPTIPSGFLEVAKVYQDQIKKDGVSTWFSGYPFMHIIGLIPFVDLEDYFASHTNNYQRHGMYSLSNLTALETSTTVERLRFSQCTGGTCPFIQFSTVGIKGGPISISVAVAEDDSIVPQVEKYVEEFLSHIS</sequence>
<evidence type="ECO:0000313" key="4">
    <source>
        <dbReference type="Proteomes" id="UP000256601"/>
    </source>
</evidence>
<dbReference type="AlphaFoldDB" id="A0A1D8NP31"/>
<dbReference type="Pfam" id="PF07247">
    <property type="entry name" value="AATase"/>
    <property type="match status" value="1"/>
</dbReference>
<evidence type="ECO:0000313" key="1">
    <source>
        <dbReference type="EMBL" id="AOW07392.1"/>
    </source>
</evidence>
<reference evidence="1 3" key="1">
    <citation type="journal article" date="2016" name="PLoS ONE">
        <title>Sequence Assembly of Yarrowia lipolytica Strain W29/CLIB89 Shows Transposable Element Diversity.</title>
        <authorList>
            <person name="Magnan C."/>
            <person name="Yu J."/>
            <person name="Chang I."/>
            <person name="Jahn E."/>
            <person name="Kanomata Y."/>
            <person name="Wu J."/>
            <person name="Zeller M."/>
            <person name="Oakes M."/>
            <person name="Baldi P."/>
            <person name="Sandmeyer S."/>
        </authorList>
    </citation>
    <scope>NUCLEOTIDE SEQUENCE [LARGE SCALE GENOMIC DNA]</scope>
    <source>
        <strain evidence="1">CLIB89</strain>
        <strain evidence="3">CLIB89(W29)</strain>
    </source>
</reference>
<dbReference type="InterPro" id="IPR052058">
    <property type="entry name" value="Alcohol_O-acetyltransferase"/>
</dbReference>
<reference evidence="2 4" key="2">
    <citation type="submission" date="2018-07" db="EMBL/GenBank/DDBJ databases">
        <title>Draft Genome Assemblies for Five Robust Yarrowia lipolytica Strains Exhibiting High Lipid Production and Pentose Sugar Utilization and Sugar Alcohol Secretion from Undetoxified Lignocellulosic Biomass Hydrolysates.</title>
        <authorList>
            <consortium name="DOE Joint Genome Institute"/>
            <person name="Walker C."/>
            <person name="Ryu S."/>
            <person name="Na H."/>
            <person name="Zane M."/>
            <person name="LaButti K."/>
            <person name="Lipzen A."/>
            <person name="Haridas S."/>
            <person name="Barry K."/>
            <person name="Grigoriev I.V."/>
            <person name="Quarterman J."/>
            <person name="Slininger P."/>
            <person name="Dien B."/>
            <person name="Trinh C.T."/>
        </authorList>
    </citation>
    <scope>NUCLEOTIDE SEQUENCE [LARGE SCALE GENOMIC DNA]</scope>
    <source>
        <strain evidence="2 4">YB392</strain>
    </source>
</reference>
<dbReference type="EMBL" id="KZ857339">
    <property type="protein sequence ID" value="RDW25026.1"/>
    <property type="molecule type" value="Genomic_DNA"/>
</dbReference>
<dbReference type="Gene3D" id="3.30.559.10">
    <property type="entry name" value="Chloramphenicol acetyltransferase-like domain"/>
    <property type="match status" value="1"/>
</dbReference>
<dbReference type="VEuPathDB" id="FungiDB:YALI1_F25066g"/>
<dbReference type="PANTHER" id="PTHR28037:SF1">
    <property type="entry name" value="ALCOHOL O-ACETYLTRANSFERASE 1-RELATED"/>
    <property type="match status" value="1"/>
</dbReference>
<evidence type="ECO:0000313" key="3">
    <source>
        <dbReference type="Proteomes" id="UP000182444"/>
    </source>
</evidence>
<dbReference type="PANTHER" id="PTHR28037">
    <property type="entry name" value="ALCOHOL O-ACETYLTRANSFERASE 1-RELATED"/>
    <property type="match status" value="1"/>
</dbReference>
<dbReference type="GeneID" id="2907997"/>
<dbReference type="InterPro" id="IPR010828">
    <property type="entry name" value="Atf2/Sli1-like"/>
</dbReference>
<dbReference type="VEuPathDB" id="FungiDB:YALI0_F18810g"/>
<dbReference type="EMBL" id="CP017558">
    <property type="protein sequence ID" value="AOW07392.1"/>
    <property type="molecule type" value="Genomic_DNA"/>
</dbReference>
<keyword evidence="2" id="KW-0808">Transferase</keyword>
<dbReference type="SUPFAM" id="SSF52777">
    <property type="entry name" value="CoA-dependent acyltransferases"/>
    <property type="match status" value="1"/>
</dbReference>
<evidence type="ECO:0000313" key="2">
    <source>
        <dbReference type="EMBL" id="RDW25026.1"/>
    </source>
</evidence>
<name>A0A1D8NP31_YARLL</name>
<dbReference type="Proteomes" id="UP000182444">
    <property type="component" value="Chromosome 1F"/>
</dbReference>
<protein>
    <submittedName>
        <fullName evidence="2">Alcohol acetyltransferase</fullName>
    </submittedName>
</protein>
<gene>
    <name evidence="2" type="ORF">B0I71DRAFT_84615</name>
    <name evidence="1" type="ORF">YALI1_F25066g</name>
</gene>
<organism evidence="1 3">
    <name type="scientific">Yarrowia lipolytica</name>
    <name type="common">Candida lipolytica</name>
    <dbReference type="NCBI Taxonomy" id="4952"/>
    <lineage>
        <taxon>Eukaryota</taxon>
        <taxon>Fungi</taxon>
        <taxon>Dikarya</taxon>
        <taxon>Ascomycota</taxon>
        <taxon>Saccharomycotina</taxon>
        <taxon>Dipodascomycetes</taxon>
        <taxon>Dipodascales</taxon>
        <taxon>Dipodascales incertae sedis</taxon>
        <taxon>Yarrowia</taxon>
    </lineage>
</organism>
<dbReference type="KEGG" id="yli:2907997"/>